<dbReference type="Pfam" id="PF08698">
    <property type="entry name" value="Fcf2"/>
    <property type="match status" value="1"/>
</dbReference>
<evidence type="ECO:0000256" key="1">
    <source>
        <dbReference type="ARBA" id="ARBA00004604"/>
    </source>
</evidence>
<evidence type="ECO:0000313" key="5">
    <source>
        <dbReference type="Proteomes" id="UP000091820"/>
    </source>
</evidence>
<dbReference type="InterPro" id="IPR014810">
    <property type="entry name" value="Fcf2_C"/>
</dbReference>
<protein>
    <submittedName>
        <fullName evidence="4">Fcf2 domain-containing protein</fullName>
    </submittedName>
</protein>
<feature type="domain" description="Fcf2 pre-rRNA processing C-terminal" evidence="3">
    <location>
        <begin position="175"/>
        <end position="268"/>
    </location>
</feature>
<accession>A0A1A9WET9</accession>
<name>A0A1A9WET9_9MUSC</name>
<dbReference type="GO" id="GO:0003723">
    <property type="term" value="F:RNA binding"/>
    <property type="evidence" value="ECO:0007669"/>
    <property type="project" value="TreeGrafter"/>
</dbReference>
<keyword evidence="5" id="KW-1185">Reference proteome</keyword>
<dbReference type="InterPro" id="IPR039883">
    <property type="entry name" value="Fcf2/DNTTIP2"/>
</dbReference>
<dbReference type="PANTHER" id="PTHR21686:SF12">
    <property type="entry name" value="DEOXYNUCLEOTIDYLTRANSFERASE TERMINAL-INTERACTING PROTEIN 2"/>
    <property type="match status" value="1"/>
</dbReference>
<evidence type="ECO:0000259" key="3">
    <source>
        <dbReference type="Pfam" id="PF08698"/>
    </source>
</evidence>
<proteinExistence type="predicted"/>
<dbReference type="GO" id="GO:0005730">
    <property type="term" value="C:nucleolus"/>
    <property type="evidence" value="ECO:0007669"/>
    <property type="project" value="UniProtKB-SubCell"/>
</dbReference>
<evidence type="ECO:0000313" key="4">
    <source>
        <dbReference type="EnsemblMetazoa" id="GBRI017039-PA"/>
    </source>
</evidence>
<dbReference type="VEuPathDB" id="VectorBase:GBRI017039"/>
<dbReference type="AlphaFoldDB" id="A0A1A9WET9"/>
<evidence type="ECO:0000256" key="2">
    <source>
        <dbReference type="ARBA" id="ARBA00023242"/>
    </source>
</evidence>
<dbReference type="STRING" id="37001.A0A1A9WET9"/>
<keyword evidence="2" id="KW-0539">Nucleus</keyword>
<comment type="subcellular location">
    <subcellularLocation>
        <location evidence="1">Nucleus</location>
        <location evidence="1">Nucleolus</location>
    </subcellularLocation>
</comment>
<reference evidence="5" key="1">
    <citation type="submission" date="2014-03" db="EMBL/GenBank/DDBJ databases">
        <authorList>
            <person name="Aksoy S."/>
            <person name="Warren W."/>
            <person name="Wilson R.K."/>
        </authorList>
    </citation>
    <scope>NUCLEOTIDE SEQUENCE [LARGE SCALE GENOMIC DNA]</scope>
    <source>
        <strain evidence="5">IAEA</strain>
    </source>
</reference>
<dbReference type="GO" id="GO:0006396">
    <property type="term" value="P:RNA processing"/>
    <property type="evidence" value="ECO:0007669"/>
    <property type="project" value="TreeGrafter"/>
</dbReference>
<reference evidence="4" key="2">
    <citation type="submission" date="2020-05" db="UniProtKB">
        <authorList>
            <consortium name="EnsemblMetazoa"/>
        </authorList>
    </citation>
    <scope>IDENTIFICATION</scope>
    <source>
        <strain evidence="4">IAEA</strain>
    </source>
</reference>
<dbReference type="Proteomes" id="UP000091820">
    <property type="component" value="Unassembled WGS sequence"/>
</dbReference>
<dbReference type="PANTHER" id="PTHR21686">
    <property type="entry name" value="DEOXYNUCLEOTIDYLTRANSFERASE TERMINAL-INTERACTING PROTEIN 2"/>
    <property type="match status" value="1"/>
</dbReference>
<dbReference type="EnsemblMetazoa" id="GBRI017039-RA">
    <property type="protein sequence ID" value="GBRI017039-PA"/>
    <property type="gene ID" value="GBRI017039"/>
</dbReference>
<sequence length="295" mass="34338">MSYFVLDTTGDVELLKTDALQTAKVDKILKGKVLTDTEKSATCIADDVADDEDITEQDLFGLPPPNVDISNIIDSTLATTLRTPSKIEEEMDSYIERLESANETKNRKKLRYLVDLDHSDFNESTGRHIDDELIKTDIAKVMAKSNMGLGFEKLKELPSFVNRRKQRELNRIERSKSKGKDWFNMPAPEITEEVENDLKILKMRSVLDPKRFYKKNDLKVLPKYFQIGTVQHSPLDYYNERDVRKNKKRTLVDELLADSEAQTYTKRKYREIVKQKEKYAHRKAVKKMKKLKKNK</sequence>
<organism evidence="4 5">
    <name type="scientific">Glossina brevipalpis</name>
    <dbReference type="NCBI Taxonomy" id="37001"/>
    <lineage>
        <taxon>Eukaryota</taxon>
        <taxon>Metazoa</taxon>
        <taxon>Ecdysozoa</taxon>
        <taxon>Arthropoda</taxon>
        <taxon>Hexapoda</taxon>
        <taxon>Insecta</taxon>
        <taxon>Pterygota</taxon>
        <taxon>Neoptera</taxon>
        <taxon>Endopterygota</taxon>
        <taxon>Diptera</taxon>
        <taxon>Brachycera</taxon>
        <taxon>Muscomorpha</taxon>
        <taxon>Hippoboscoidea</taxon>
        <taxon>Glossinidae</taxon>
        <taxon>Glossina</taxon>
    </lineage>
</organism>